<organism evidence="2 3">
    <name type="scientific">Pomacea canaliculata</name>
    <name type="common">Golden apple snail</name>
    <dbReference type="NCBI Taxonomy" id="400727"/>
    <lineage>
        <taxon>Eukaryota</taxon>
        <taxon>Metazoa</taxon>
        <taxon>Spiralia</taxon>
        <taxon>Lophotrochozoa</taxon>
        <taxon>Mollusca</taxon>
        <taxon>Gastropoda</taxon>
        <taxon>Caenogastropoda</taxon>
        <taxon>Architaenioglossa</taxon>
        <taxon>Ampullarioidea</taxon>
        <taxon>Ampullariidae</taxon>
        <taxon>Pomacea</taxon>
    </lineage>
</organism>
<protein>
    <recommendedName>
        <fullName evidence="4">DUF4378 domain-containing protein</fullName>
    </recommendedName>
</protein>
<evidence type="ECO:0000313" key="3">
    <source>
        <dbReference type="Proteomes" id="UP000245119"/>
    </source>
</evidence>
<sequence length="478" mass="52649">MDARVDSSDGKSGVGHPQCSALDNHRRNGWLTSPVNHLGHSSGVLCYDDGVDEYNEDDQSPGLGEADLFDLLTREDGQLSHCKREGATVTVNPFCRDHVNSVSGQSTSHIRCPLRPGLGKAHRMTRCALDDVLTQMIQTCRGQLGGSVKKPHDAVQVNGFDDDRGEEASRDSIRDGVLPAASLDVQLGPGGELKEFEDDQCMLSTQPSSSKLSHRPTSPLPWDGLSSQEREDLDGDISSRLDVDDGYIDDDFGLGKLPPSYLESGDETTGEQLGGGSKPLQHRDFFAVPHERAEVEKIVAEAVDIFWNLRRCGEPWESSPEPTQTLSHAVDAPTGIFCFDLTGEILREMYQYENEVEPPAWQKPVPKRQRYYKGITPPTTVDVLLPVVQTAAISILGLNGAVGKMRGKTANKWSVRKKKDHVDAVLVKELQEEEADWISYNHDETAVKLQLTDTIFESLLADTVDAINRVQTRSSCFL</sequence>
<feature type="region of interest" description="Disordered" evidence="1">
    <location>
        <begin position="1"/>
        <end position="20"/>
    </location>
</feature>
<name>A0A2T7NM33_POMCA</name>
<accession>A0A2T7NM33</accession>
<dbReference type="InterPro" id="IPR028750">
    <property type="entry name" value="CEP350/CC187"/>
</dbReference>
<reference evidence="2 3" key="1">
    <citation type="submission" date="2018-04" db="EMBL/GenBank/DDBJ databases">
        <title>The genome of golden apple snail Pomacea canaliculata provides insight into stress tolerance and invasive adaptation.</title>
        <authorList>
            <person name="Liu C."/>
            <person name="Liu B."/>
            <person name="Ren Y."/>
            <person name="Zhang Y."/>
            <person name="Wang H."/>
            <person name="Li S."/>
            <person name="Jiang F."/>
            <person name="Yin L."/>
            <person name="Zhang G."/>
            <person name="Qian W."/>
            <person name="Fan W."/>
        </authorList>
    </citation>
    <scope>NUCLEOTIDE SEQUENCE [LARGE SCALE GENOMIC DNA]</scope>
    <source>
        <strain evidence="2">SZHN2017</strain>
        <tissue evidence="2">Muscle</tissue>
    </source>
</reference>
<dbReference type="GO" id="GO:0034453">
    <property type="term" value="P:microtubule anchoring"/>
    <property type="evidence" value="ECO:0007669"/>
    <property type="project" value="InterPro"/>
</dbReference>
<proteinExistence type="predicted"/>
<dbReference type="Proteomes" id="UP000245119">
    <property type="component" value="Linkage Group LG11"/>
</dbReference>
<dbReference type="GO" id="GO:0008017">
    <property type="term" value="F:microtubule binding"/>
    <property type="evidence" value="ECO:0007669"/>
    <property type="project" value="InterPro"/>
</dbReference>
<dbReference type="EMBL" id="PZQS01000011">
    <property type="protein sequence ID" value="PVD22237.1"/>
    <property type="molecule type" value="Genomic_DNA"/>
</dbReference>
<evidence type="ECO:0008006" key="4">
    <source>
        <dbReference type="Google" id="ProtNLM"/>
    </source>
</evidence>
<dbReference type="PANTHER" id="PTHR13958">
    <property type="entry name" value="CENTROSOME-ASSOCIATED PROTEIN 350"/>
    <property type="match status" value="1"/>
</dbReference>
<evidence type="ECO:0000313" key="2">
    <source>
        <dbReference type="EMBL" id="PVD22237.1"/>
    </source>
</evidence>
<dbReference type="STRING" id="400727.A0A2T7NM33"/>
<comment type="caution">
    <text evidence="2">The sequence shown here is derived from an EMBL/GenBank/DDBJ whole genome shotgun (WGS) entry which is preliminary data.</text>
</comment>
<evidence type="ECO:0000256" key="1">
    <source>
        <dbReference type="SAM" id="MobiDB-lite"/>
    </source>
</evidence>
<feature type="region of interest" description="Disordered" evidence="1">
    <location>
        <begin position="145"/>
        <end position="177"/>
    </location>
</feature>
<dbReference type="OrthoDB" id="306254at2759"/>
<feature type="region of interest" description="Disordered" evidence="1">
    <location>
        <begin position="258"/>
        <end position="278"/>
    </location>
</feature>
<dbReference type="AlphaFoldDB" id="A0A2T7NM33"/>
<keyword evidence="3" id="KW-1185">Reference proteome</keyword>
<feature type="region of interest" description="Disordered" evidence="1">
    <location>
        <begin position="203"/>
        <end position="233"/>
    </location>
</feature>
<dbReference type="PANTHER" id="PTHR13958:SF3">
    <property type="entry name" value="CAP-GLY DOMAIN-CONTAINING PROTEIN-RELATED"/>
    <property type="match status" value="1"/>
</dbReference>
<dbReference type="GO" id="GO:0005813">
    <property type="term" value="C:centrosome"/>
    <property type="evidence" value="ECO:0007669"/>
    <property type="project" value="InterPro"/>
</dbReference>
<gene>
    <name evidence="2" type="ORF">C0Q70_18044</name>
</gene>